<organism evidence="7 8">
    <name type="scientific">Lodderomyces elongisporus (strain ATCC 11503 / CBS 2605 / JCM 1781 / NBRC 1676 / NRRL YB-4239)</name>
    <name type="common">Yeast</name>
    <name type="synonym">Saccharomyces elongisporus</name>
    <dbReference type="NCBI Taxonomy" id="379508"/>
    <lineage>
        <taxon>Eukaryota</taxon>
        <taxon>Fungi</taxon>
        <taxon>Dikarya</taxon>
        <taxon>Ascomycota</taxon>
        <taxon>Saccharomycotina</taxon>
        <taxon>Pichiomycetes</taxon>
        <taxon>Debaryomycetaceae</taxon>
        <taxon>Candida/Lodderomyces clade</taxon>
        <taxon>Lodderomyces</taxon>
    </lineage>
</organism>
<dbReference type="GO" id="GO:0005886">
    <property type="term" value="C:plasma membrane"/>
    <property type="evidence" value="ECO:0007669"/>
    <property type="project" value="EnsemblFungi"/>
</dbReference>
<dbReference type="OrthoDB" id="409173at2759"/>
<evidence type="ECO:0000313" key="7">
    <source>
        <dbReference type="EMBL" id="EDK44273.1"/>
    </source>
</evidence>
<dbReference type="GO" id="GO:0006825">
    <property type="term" value="P:copper ion transport"/>
    <property type="evidence" value="ECO:0007669"/>
    <property type="project" value="EnsemblFungi"/>
</dbReference>
<feature type="transmembrane region" description="Helical" evidence="6">
    <location>
        <begin position="164"/>
        <end position="189"/>
    </location>
</feature>
<dbReference type="GO" id="GO:0006878">
    <property type="term" value="P:intracellular copper ion homeostasis"/>
    <property type="evidence" value="ECO:0007669"/>
    <property type="project" value="EnsemblFungi"/>
</dbReference>
<dbReference type="GO" id="GO:0015086">
    <property type="term" value="F:cadmium ion transmembrane transporter activity"/>
    <property type="evidence" value="ECO:0007669"/>
    <property type="project" value="TreeGrafter"/>
</dbReference>
<dbReference type="PANTHER" id="PTHR11706:SF101">
    <property type="entry name" value="MANGANESE TRANSPORTER SMF1"/>
    <property type="match status" value="1"/>
</dbReference>
<feature type="region of interest" description="Disordered" evidence="5">
    <location>
        <begin position="564"/>
        <end position="583"/>
    </location>
</feature>
<feature type="transmembrane region" description="Helical" evidence="6">
    <location>
        <begin position="227"/>
        <end position="252"/>
    </location>
</feature>
<dbReference type="OMA" id="STYLVWT"/>
<dbReference type="KEGG" id="lel:PVL30_003294"/>
<keyword evidence="2 6" id="KW-0812">Transmembrane</keyword>
<dbReference type="GO" id="GO:0034755">
    <property type="term" value="P:iron ion transmembrane transport"/>
    <property type="evidence" value="ECO:0007669"/>
    <property type="project" value="TreeGrafter"/>
</dbReference>
<dbReference type="GO" id="GO:0030026">
    <property type="term" value="P:intracellular manganese ion homeostasis"/>
    <property type="evidence" value="ECO:0007669"/>
    <property type="project" value="EnsemblFungi"/>
</dbReference>
<feature type="compositionally biased region" description="Acidic residues" evidence="5">
    <location>
        <begin position="564"/>
        <end position="578"/>
    </location>
</feature>
<dbReference type="NCBIfam" id="NF037982">
    <property type="entry name" value="Nramp_1"/>
    <property type="match status" value="2"/>
</dbReference>
<evidence type="ECO:0000256" key="2">
    <source>
        <dbReference type="ARBA" id="ARBA00022692"/>
    </source>
</evidence>
<dbReference type="HAMAP" id="MF_00221">
    <property type="entry name" value="NRAMP"/>
    <property type="match status" value="1"/>
</dbReference>
<dbReference type="HOGENOM" id="CLU_020088_4_1_1"/>
<reference evidence="7 8" key="1">
    <citation type="journal article" date="2009" name="Nature">
        <title>Evolution of pathogenicity and sexual reproduction in eight Candida genomes.</title>
        <authorList>
            <person name="Butler G."/>
            <person name="Rasmussen M.D."/>
            <person name="Lin M.F."/>
            <person name="Santos M.A."/>
            <person name="Sakthikumar S."/>
            <person name="Munro C.A."/>
            <person name="Rheinbay E."/>
            <person name="Grabherr M."/>
            <person name="Forche A."/>
            <person name="Reedy J.L."/>
            <person name="Agrafioti I."/>
            <person name="Arnaud M.B."/>
            <person name="Bates S."/>
            <person name="Brown A.J."/>
            <person name="Brunke S."/>
            <person name="Costanzo M.C."/>
            <person name="Fitzpatrick D.A."/>
            <person name="de Groot P.W."/>
            <person name="Harris D."/>
            <person name="Hoyer L.L."/>
            <person name="Hube B."/>
            <person name="Klis F.M."/>
            <person name="Kodira C."/>
            <person name="Lennard N."/>
            <person name="Logue M.E."/>
            <person name="Martin R."/>
            <person name="Neiman A.M."/>
            <person name="Nikolaou E."/>
            <person name="Quail M.A."/>
            <person name="Quinn J."/>
            <person name="Santos M.C."/>
            <person name="Schmitzberger F.F."/>
            <person name="Sherlock G."/>
            <person name="Shah P."/>
            <person name="Silverstein K.A."/>
            <person name="Skrzypek M.S."/>
            <person name="Soll D."/>
            <person name="Staggs R."/>
            <person name="Stansfield I."/>
            <person name="Stumpf M.P."/>
            <person name="Sudbery P.E."/>
            <person name="Srikantha T."/>
            <person name="Zeng Q."/>
            <person name="Berman J."/>
            <person name="Berriman M."/>
            <person name="Heitman J."/>
            <person name="Gow N.A."/>
            <person name="Lorenz M.C."/>
            <person name="Birren B.W."/>
            <person name="Kellis M."/>
            <person name="Cuomo C.A."/>
        </authorList>
    </citation>
    <scope>NUCLEOTIDE SEQUENCE [LARGE SCALE GENOMIC DNA]</scope>
    <source>
        <strain evidence="8">ATCC 11503 / BCRC 21390 / CBS 2605 / JCM 1781 / NBRC 1676 / NRRL YB-4239</strain>
    </source>
</reference>
<evidence type="ECO:0000313" key="8">
    <source>
        <dbReference type="Proteomes" id="UP000001996"/>
    </source>
</evidence>
<comment type="subcellular location">
    <subcellularLocation>
        <location evidence="1">Membrane</location>
        <topology evidence="1">Multi-pass membrane protein</topology>
    </subcellularLocation>
</comment>
<keyword evidence="8" id="KW-1185">Reference proteome</keyword>
<proteinExistence type="inferred from homology"/>
<dbReference type="InParanoid" id="A5DYL5"/>
<feature type="transmembrane region" description="Helical" evidence="6">
    <location>
        <begin position="272"/>
        <end position="296"/>
    </location>
</feature>
<dbReference type="GO" id="GO:0005384">
    <property type="term" value="F:manganese ion transmembrane transporter activity"/>
    <property type="evidence" value="ECO:0007669"/>
    <property type="project" value="TreeGrafter"/>
</dbReference>
<dbReference type="InterPro" id="IPR001046">
    <property type="entry name" value="NRAMP_fam"/>
</dbReference>
<accession>A5DYL5</accession>
<evidence type="ECO:0000256" key="6">
    <source>
        <dbReference type="SAM" id="Phobius"/>
    </source>
</evidence>
<dbReference type="NCBIfam" id="TIGR01197">
    <property type="entry name" value="nramp"/>
    <property type="match status" value="1"/>
</dbReference>
<dbReference type="FunCoup" id="A5DYL5">
    <property type="interactions" value="234"/>
</dbReference>
<dbReference type="VEuPathDB" id="FungiDB:LELG_02452"/>
<dbReference type="AlphaFoldDB" id="A5DYL5"/>
<name>A5DYL5_LODEL</name>
<keyword evidence="3 6" id="KW-1133">Transmembrane helix</keyword>
<keyword evidence="4 6" id="KW-0472">Membrane</keyword>
<evidence type="ECO:0000256" key="3">
    <source>
        <dbReference type="ARBA" id="ARBA00022989"/>
    </source>
</evidence>
<dbReference type="PRINTS" id="PR00447">
    <property type="entry name" value="NATRESASSCMP"/>
</dbReference>
<feature type="transmembrane region" description="Helical" evidence="6">
    <location>
        <begin position="501"/>
        <end position="523"/>
    </location>
</feature>
<dbReference type="GO" id="GO:0015295">
    <property type="term" value="F:solute:proton symporter activity"/>
    <property type="evidence" value="ECO:0007669"/>
    <property type="project" value="EnsemblFungi"/>
</dbReference>
<dbReference type="GeneID" id="5233351"/>
<sequence length="629" mass="68567">MKSIDIADQTTSHRAESIISATSGRDMPAISRVSTKRTSQHATLASPFTNTYTNSEIHSSTTNNTTGTSHSKFGSYASKTKSILKKYSKFIGPGLVVSVSYLDPGNYQTAITAGSSNKYSLLFIIFLSNVIAIFLQSLCIKLGSVTGYDLARCCREYLPKKLNYVLWILAECAIIATDVAEVIGSAIALNILIKVPLPAGVCITIVDVLFVMMTYRADTSLMRFVKIFEYTIGTLVMVVVICFAIQLSQIHADAKEIFRGFVPSKQMFDGNGMTVATSIVGATVMIHSLFLGSGLVQPRLREFDVKNGYVKLEEITLQDVEEKEKDKTSECNERTTSHNDDDNDCGDTSDVSGFSSSPVGVAVAASNIVSEKASNHKVSTYEKEASYFYNEYKPSYQSIKYSLKYSIIELTITLFTIALFVNAAILIVAGATLYGTQEAMDADLYTIHDLISKSIAPAMGTIFMVALLFSGQSAGIVCTIAGQVVSEGHINWTLRPWLRRLITRGISIVPCLIISLCIGRNGMGIALNISQVIISILLPPLTAPLIYFTCSKKIMRVKLGSSDQDESGVEVSDDDDNIEGGGEDHSNDARYKIMTNNWITSIIAVVIWIFVSVLNVYAIYEMAKNGVSG</sequence>
<evidence type="ECO:0000256" key="4">
    <source>
        <dbReference type="ARBA" id="ARBA00023136"/>
    </source>
</evidence>
<feature type="transmembrane region" description="Helical" evidence="6">
    <location>
        <begin position="598"/>
        <end position="620"/>
    </location>
</feature>
<dbReference type="eggNOG" id="KOG1291">
    <property type="taxonomic scope" value="Eukaryota"/>
</dbReference>
<evidence type="ECO:0000256" key="1">
    <source>
        <dbReference type="ARBA" id="ARBA00004141"/>
    </source>
</evidence>
<feature type="transmembrane region" description="Helical" evidence="6">
    <location>
        <begin position="119"/>
        <end position="143"/>
    </location>
</feature>
<dbReference type="EMBL" id="CH981526">
    <property type="protein sequence ID" value="EDK44273.1"/>
    <property type="molecule type" value="Genomic_DNA"/>
</dbReference>
<feature type="transmembrane region" description="Helical" evidence="6">
    <location>
        <begin position="455"/>
        <end position="480"/>
    </location>
</feature>
<dbReference type="Pfam" id="PF01566">
    <property type="entry name" value="Nramp"/>
    <property type="match status" value="2"/>
</dbReference>
<feature type="transmembrane region" description="Helical" evidence="6">
    <location>
        <begin position="410"/>
        <end position="435"/>
    </location>
</feature>
<feature type="transmembrane region" description="Helical" evidence="6">
    <location>
        <begin position="195"/>
        <end position="215"/>
    </location>
</feature>
<feature type="compositionally biased region" description="Basic and acidic residues" evidence="5">
    <location>
        <begin position="322"/>
        <end position="340"/>
    </location>
</feature>
<protein>
    <submittedName>
        <fullName evidence="7">Transporter protein SMF1/ESP1</fullName>
    </submittedName>
</protein>
<gene>
    <name evidence="7" type="ORF">LELG_02452</name>
</gene>
<feature type="transmembrane region" description="Helical" evidence="6">
    <location>
        <begin position="529"/>
        <end position="548"/>
    </location>
</feature>
<feature type="region of interest" description="Disordered" evidence="5">
    <location>
        <begin position="322"/>
        <end position="352"/>
    </location>
</feature>
<dbReference type="PANTHER" id="PTHR11706">
    <property type="entry name" value="SOLUTE CARRIER PROTEIN FAMILY 11 MEMBER"/>
    <property type="match status" value="1"/>
</dbReference>
<dbReference type="Proteomes" id="UP000001996">
    <property type="component" value="Unassembled WGS sequence"/>
</dbReference>
<dbReference type="STRING" id="379508.A5DYL5"/>
<evidence type="ECO:0000256" key="5">
    <source>
        <dbReference type="SAM" id="MobiDB-lite"/>
    </source>
</evidence>